<comment type="caution">
    <text evidence="1">The sequence shown here is derived from an EMBL/GenBank/DDBJ whole genome shotgun (WGS) entry which is preliminary data.</text>
</comment>
<protein>
    <submittedName>
        <fullName evidence="1">Uncharacterized protein</fullName>
    </submittedName>
</protein>
<reference evidence="1" key="2">
    <citation type="submission" date="2020-09" db="EMBL/GenBank/DDBJ databases">
        <authorList>
            <person name="Sun Q."/>
            <person name="Kim S."/>
        </authorList>
    </citation>
    <scope>NUCLEOTIDE SEQUENCE</scope>
    <source>
        <strain evidence="1">KCTC 42097</strain>
    </source>
</reference>
<evidence type="ECO:0000313" key="1">
    <source>
        <dbReference type="EMBL" id="GHC75321.1"/>
    </source>
</evidence>
<accession>A0A8J3DPY3</accession>
<sequence>MWEAVVSARISRELDIVSRNLAFDPEISDADLHRVMGEVERQMMQIQAASAPIPFELVRWRAILARTALQRHRSLQRPR</sequence>
<dbReference type="AlphaFoldDB" id="A0A8J3DPY3"/>
<organism evidence="1 2">
    <name type="scientific">Limoniibacter endophyticus</name>
    <dbReference type="NCBI Taxonomy" id="1565040"/>
    <lineage>
        <taxon>Bacteria</taxon>
        <taxon>Pseudomonadati</taxon>
        <taxon>Pseudomonadota</taxon>
        <taxon>Alphaproteobacteria</taxon>
        <taxon>Hyphomicrobiales</taxon>
        <taxon>Bartonellaceae</taxon>
        <taxon>Limoniibacter</taxon>
    </lineage>
</organism>
<gene>
    <name evidence="1" type="ORF">GCM10010136_25000</name>
</gene>
<evidence type="ECO:0000313" key="2">
    <source>
        <dbReference type="Proteomes" id="UP000641137"/>
    </source>
</evidence>
<dbReference type="Proteomes" id="UP000641137">
    <property type="component" value="Unassembled WGS sequence"/>
</dbReference>
<proteinExistence type="predicted"/>
<name>A0A8J3DPY3_9HYPH</name>
<keyword evidence="2" id="KW-1185">Reference proteome</keyword>
<dbReference type="EMBL" id="BMZO01000008">
    <property type="protein sequence ID" value="GHC75321.1"/>
    <property type="molecule type" value="Genomic_DNA"/>
</dbReference>
<reference evidence="1" key="1">
    <citation type="journal article" date="2014" name="Int. J. Syst. Evol. Microbiol.">
        <title>Complete genome sequence of Corynebacterium casei LMG S-19264T (=DSM 44701T), isolated from a smear-ripened cheese.</title>
        <authorList>
            <consortium name="US DOE Joint Genome Institute (JGI-PGF)"/>
            <person name="Walter F."/>
            <person name="Albersmeier A."/>
            <person name="Kalinowski J."/>
            <person name="Ruckert C."/>
        </authorList>
    </citation>
    <scope>NUCLEOTIDE SEQUENCE</scope>
    <source>
        <strain evidence="1">KCTC 42097</strain>
    </source>
</reference>